<sequence length="458" mass="48160">MSRNLDTTDPGQLLDAGASTCARAVNEGRVSAAALCETAIGRIEARDGAINAVVLRDFGRAREQAKGVDAARSRGERLPLAGVPMTVKESFNMAGLPTSWGLPPFRDFMPERDATAVERLKAAGAVILGKSNVPTALADWQSANAIHGRTVNPHDPARTPGGSSGGGAAALAAGMVALELGSDLYGSIRVPAHFCGVYGHKPSVGVLPSRGQDFPGTDLEPGDRPGVIGPLARCAEDLDLALDVLAGPEMPDAAAWQLQLVAPRHARLRDFRVLVLAEHPAAECATEMRQALDNVAARLQDAGAAVARKSDLLPDLQSLSKDYGTLVNTVLSVAQPGGSTTLSAHDWIRLMGRRDALRVQWRAFFDEFDALLCPPFGCAAFAHQDAADWNERSLKIDGRDTRFGAQGAWSTMASHAGLPATVAPLTKDAAGLPLGVQIIGPYLEDRTTVALARLLATA</sequence>
<dbReference type="EMBL" id="JASZYV010000002">
    <property type="protein sequence ID" value="MDM0044588.1"/>
    <property type="molecule type" value="Genomic_DNA"/>
</dbReference>
<proteinExistence type="predicted"/>
<organism evidence="2 3">
    <name type="scientific">Variovorax dokdonensis</name>
    <dbReference type="NCBI Taxonomy" id="344883"/>
    <lineage>
        <taxon>Bacteria</taxon>
        <taxon>Pseudomonadati</taxon>
        <taxon>Pseudomonadota</taxon>
        <taxon>Betaproteobacteria</taxon>
        <taxon>Burkholderiales</taxon>
        <taxon>Comamonadaceae</taxon>
        <taxon>Variovorax</taxon>
    </lineage>
</organism>
<dbReference type="Proteomes" id="UP001174908">
    <property type="component" value="Unassembled WGS sequence"/>
</dbReference>
<accession>A0ABT7N9G7</accession>
<name>A0ABT7N9G7_9BURK</name>
<dbReference type="InterPro" id="IPR036928">
    <property type="entry name" value="AS_sf"/>
</dbReference>
<protein>
    <submittedName>
        <fullName evidence="2">Amidase family protein</fullName>
    </submittedName>
</protein>
<dbReference type="PANTHER" id="PTHR43372:SF4">
    <property type="entry name" value="FATTY-ACID AMIDE HYDROLASE 2"/>
    <property type="match status" value="1"/>
</dbReference>
<keyword evidence="3" id="KW-1185">Reference proteome</keyword>
<comment type="caution">
    <text evidence="2">The sequence shown here is derived from an EMBL/GenBank/DDBJ whole genome shotgun (WGS) entry which is preliminary data.</text>
</comment>
<dbReference type="Pfam" id="PF01425">
    <property type="entry name" value="Amidase"/>
    <property type="match status" value="2"/>
</dbReference>
<gene>
    <name evidence="2" type="ORF">QTH91_08860</name>
</gene>
<reference evidence="2" key="1">
    <citation type="submission" date="2023-06" db="EMBL/GenBank/DDBJ databases">
        <authorList>
            <person name="Jiang Y."/>
            <person name="Liu Q."/>
        </authorList>
    </citation>
    <scope>NUCLEOTIDE SEQUENCE</scope>
    <source>
        <strain evidence="2">CGMCC 1.12089</strain>
    </source>
</reference>
<dbReference type="RefSeq" id="WP_286659712.1">
    <property type="nucleotide sequence ID" value="NZ_JASZYV010000002.1"/>
</dbReference>
<evidence type="ECO:0000313" key="2">
    <source>
        <dbReference type="EMBL" id="MDM0044588.1"/>
    </source>
</evidence>
<dbReference type="InterPro" id="IPR052739">
    <property type="entry name" value="FAAH2"/>
</dbReference>
<feature type="domain" description="Amidase" evidence="1">
    <location>
        <begin position="35"/>
        <end position="309"/>
    </location>
</feature>
<dbReference type="Gene3D" id="3.90.1300.10">
    <property type="entry name" value="Amidase signature (AS) domain"/>
    <property type="match status" value="1"/>
</dbReference>
<dbReference type="PANTHER" id="PTHR43372">
    <property type="entry name" value="FATTY-ACID AMIDE HYDROLASE"/>
    <property type="match status" value="1"/>
</dbReference>
<dbReference type="InterPro" id="IPR023631">
    <property type="entry name" value="Amidase_dom"/>
</dbReference>
<evidence type="ECO:0000313" key="3">
    <source>
        <dbReference type="Proteomes" id="UP001174908"/>
    </source>
</evidence>
<dbReference type="SUPFAM" id="SSF75304">
    <property type="entry name" value="Amidase signature (AS) enzymes"/>
    <property type="match status" value="1"/>
</dbReference>
<evidence type="ECO:0000259" key="1">
    <source>
        <dbReference type="Pfam" id="PF01425"/>
    </source>
</evidence>
<feature type="domain" description="Amidase" evidence="1">
    <location>
        <begin position="333"/>
        <end position="448"/>
    </location>
</feature>